<proteinExistence type="predicted"/>
<name>A0A843W9G5_COLES</name>
<dbReference type="EMBL" id="NMUH01002398">
    <property type="protein sequence ID" value="MQL99719.1"/>
    <property type="molecule type" value="Genomic_DNA"/>
</dbReference>
<accession>A0A843W9G5</accession>
<evidence type="ECO:0000313" key="2">
    <source>
        <dbReference type="Proteomes" id="UP000652761"/>
    </source>
</evidence>
<reference evidence="1" key="1">
    <citation type="submission" date="2017-07" db="EMBL/GenBank/DDBJ databases">
        <title>Taro Niue Genome Assembly and Annotation.</title>
        <authorList>
            <person name="Atibalentja N."/>
            <person name="Keating K."/>
            <person name="Fields C.J."/>
        </authorList>
    </citation>
    <scope>NUCLEOTIDE SEQUENCE</scope>
    <source>
        <strain evidence="1">Niue_2</strain>
        <tissue evidence="1">Leaf</tissue>
    </source>
</reference>
<keyword evidence="2" id="KW-1185">Reference proteome</keyword>
<protein>
    <submittedName>
        <fullName evidence="1">Uncharacterized protein</fullName>
    </submittedName>
</protein>
<organism evidence="1 2">
    <name type="scientific">Colocasia esculenta</name>
    <name type="common">Wild taro</name>
    <name type="synonym">Arum esculentum</name>
    <dbReference type="NCBI Taxonomy" id="4460"/>
    <lineage>
        <taxon>Eukaryota</taxon>
        <taxon>Viridiplantae</taxon>
        <taxon>Streptophyta</taxon>
        <taxon>Embryophyta</taxon>
        <taxon>Tracheophyta</taxon>
        <taxon>Spermatophyta</taxon>
        <taxon>Magnoliopsida</taxon>
        <taxon>Liliopsida</taxon>
        <taxon>Araceae</taxon>
        <taxon>Aroideae</taxon>
        <taxon>Colocasieae</taxon>
        <taxon>Colocasia</taxon>
    </lineage>
</organism>
<dbReference type="AlphaFoldDB" id="A0A843W9G5"/>
<dbReference type="Proteomes" id="UP000652761">
    <property type="component" value="Unassembled WGS sequence"/>
</dbReference>
<comment type="caution">
    <text evidence="1">The sequence shown here is derived from an EMBL/GenBank/DDBJ whole genome shotgun (WGS) entry which is preliminary data.</text>
</comment>
<gene>
    <name evidence="1" type="ORF">Taro_032447</name>
</gene>
<sequence>MKGVCIPGRDLNVDQSTPRVGLHDAWESGPF</sequence>
<evidence type="ECO:0000313" key="1">
    <source>
        <dbReference type="EMBL" id="MQL99719.1"/>
    </source>
</evidence>